<dbReference type="RefSeq" id="WP_061804090.1">
    <property type="nucleotide sequence ID" value="NZ_FOXX01000014.1"/>
</dbReference>
<comment type="caution">
    <text evidence="1">The sequence shown here is derived from an EMBL/GenBank/DDBJ whole genome shotgun (WGS) entry which is preliminary data.</text>
</comment>
<gene>
    <name evidence="1" type="ORF">SAMN02745910_04300</name>
</gene>
<dbReference type="EMBL" id="FOXX01000014">
    <property type="protein sequence ID" value="SFQ84851.1"/>
    <property type="molecule type" value="Genomic_DNA"/>
</dbReference>
<reference evidence="1 2" key="1">
    <citation type="submission" date="2016-10" db="EMBL/GenBank/DDBJ databases">
        <authorList>
            <person name="Varghese N."/>
            <person name="Submissions S."/>
        </authorList>
    </citation>
    <scope>NUCLEOTIDE SEQUENCE [LARGE SCALE GENOMIC DNA]</scope>
    <source>
        <strain evidence="1 2">DSM 13796</strain>
    </source>
</reference>
<organism evidence="1 2">
    <name type="scientific">Priestia endophytica DSM 13796</name>
    <dbReference type="NCBI Taxonomy" id="1121089"/>
    <lineage>
        <taxon>Bacteria</taxon>
        <taxon>Bacillati</taxon>
        <taxon>Bacillota</taxon>
        <taxon>Bacilli</taxon>
        <taxon>Bacillales</taxon>
        <taxon>Bacillaceae</taxon>
        <taxon>Priestia</taxon>
    </lineage>
</organism>
<protein>
    <recommendedName>
        <fullName evidence="3">Siderophore biosynthesis protein</fullName>
    </recommendedName>
</protein>
<proteinExistence type="predicted"/>
<evidence type="ECO:0000313" key="2">
    <source>
        <dbReference type="Proteomes" id="UP000182762"/>
    </source>
</evidence>
<evidence type="ECO:0008006" key="3">
    <source>
        <dbReference type="Google" id="ProtNLM"/>
    </source>
</evidence>
<name>A0A1I6BVC2_9BACI</name>
<accession>A0A1I6BVC2</accession>
<dbReference type="Proteomes" id="UP000182762">
    <property type="component" value="Unassembled WGS sequence"/>
</dbReference>
<keyword evidence="2" id="KW-1185">Reference proteome</keyword>
<sequence>MNIPKQFIKPFPSYEEVFVDNLEQHKKHFLPICSINLKCIEPEWDEWLHIVSAKEIHEGCVGDFTPSFHTRFTKEDTLGFNVIEGKYKFEADWNYFEIEQDPSETLEEAYTRNEKDYEIRKEFFKRNGKIYPYSRYTKEVTSIEELEQEFAEKQTSGWGLDYPKINGVLDDLRFMAEEGQELLEDCDNEDEIFDYTNLLHVPKDEKGHPFTYIGFVTGYYFQAYGADRIYLFFNKELRKAVICFEYT</sequence>
<dbReference type="GeneID" id="93712843"/>
<evidence type="ECO:0000313" key="1">
    <source>
        <dbReference type="EMBL" id="SFQ84851.1"/>
    </source>
</evidence>